<feature type="non-terminal residue" evidence="7">
    <location>
        <position position="1"/>
    </location>
</feature>
<sequence length="191" mass="22433">YQLSNNEALPGHHDEIDVEFLGTTPFEPYVLQTNVYMRGSGDGNIIGREMKFYLWFDPTAEFHRYAIIWNPAEIIFFVDDIPIRRYPKKSDWTFPMRPMWVYGSIWDASSWATDHGKYRADYDYEPFVARYRDFKISGCTAACSRHVTASPYGRPGLSGGQYAAMEWVQRHYMVYDYCRDAKRDRSVIPEC</sequence>
<evidence type="ECO:0000256" key="4">
    <source>
        <dbReference type="ARBA" id="ARBA00023295"/>
    </source>
</evidence>
<dbReference type="GO" id="GO:0004553">
    <property type="term" value="F:hydrolase activity, hydrolyzing O-glycosyl compounds"/>
    <property type="evidence" value="ECO:0007669"/>
    <property type="project" value="InterPro"/>
</dbReference>
<dbReference type="Pfam" id="PF06955">
    <property type="entry name" value="XET_C"/>
    <property type="match status" value="1"/>
</dbReference>
<dbReference type="OrthoDB" id="4781at2759"/>
<dbReference type="GO" id="GO:0048046">
    <property type="term" value="C:apoplast"/>
    <property type="evidence" value="ECO:0007669"/>
    <property type="project" value="InterPro"/>
</dbReference>
<dbReference type="InterPro" id="IPR000757">
    <property type="entry name" value="Beta-glucanase-like"/>
</dbReference>
<proteinExistence type="predicted"/>
<dbReference type="Gene3D" id="2.60.120.200">
    <property type="match status" value="1"/>
</dbReference>
<accession>S8EBB3</accession>
<organism evidence="7 8">
    <name type="scientific">Genlisea aurea</name>
    <dbReference type="NCBI Taxonomy" id="192259"/>
    <lineage>
        <taxon>Eukaryota</taxon>
        <taxon>Viridiplantae</taxon>
        <taxon>Streptophyta</taxon>
        <taxon>Embryophyta</taxon>
        <taxon>Tracheophyta</taxon>
        <taxon>Spermatophyta</taxon>
        <taxon>Magnoliopsida</taxon>
        <taxon>eudicotyledons</taxon>
        <taxon>Gunneridae</taxon>
        <taxon>Pentapetalae</taxon>
        <taxon>asterids</taxon>
        <taxon>lamiids</taxon>
        <taxon>Lamiales</taxon>
        <taxon>Lentibulariaceae</taxon>
        <taxon>Genlisea</taxon>
    </lineage>
</organism>
<dbReference type="GO" id="GO:0016762">
    <property type="term" value="F:xyloglucan:xyloglucosyl transferase activity"/>
    <property type="evidence" value="ECO:0007669"/>
    <property type="project" value="UniProtKB-EC"/>
</dbReference>
<dbReference type="Pfam" id="PF00722">
    <property type="entry name" value="Glyco_hydro_16"/>
    <property type="match status" value="1"/>
</dbReference>
<reference evidence="7 8" key="1">
    <citation type="journal article" date="2013" name="BMC Genomics">
        <title>The miniature genome of a carnivorous plant Genlisea aurea contains a low number of genes and short non-coding sequences.</title>
        <authorList>
            <person name="Leushkin E.V."/>
            <person name="Sutormin R.A."/>
            <person name="Nabieva E.R."/>
            <person name="Penin A.A."/>
            <person name="Kondrashov A.S."/>
            <person name="Logacheva M.D."/>
        </authorList>
    </citation>
    <scope>NUCLEOTIDE SEQUENCE [LARGE SCALE GENOMIC DNA]</scope>
</reference>
<dbReference type="SUPFAM" id="SSF49899">
    <property type="entry name" value="Concanavalin A-like lectins/glucanases"/>
    <property type="match status" value="1"/>
</dbReference>
<comment type="caution">
    <text evidence="7">The sequence shown here is derived from an EMBL/GenBank/DDBJ whole genome shotgun (WGS) entry which is preliminary data.</text>
</comment>
<dbReference type="InterPro" id="IPR013320">
    <property type="entry name" value="ConA-like_dom_sf"/>
</dbReference>
<keyword evidence="8" id="KW-1185">Reference proteome</keyword>
<dbReference type="InterPro" id="IPR044791">
    <property type="entry name" value="Beta-glucanase/XTH"/>
</dbReference>
<evidence type="ECO:0000313" key="8">
    <source>
        <dbReference type="Proteomes" id="UP000015453"/>
    </source>
</evidence>
<evidence type="ECO:0000256" key="3">
    <source>
        <dbReference type="ARBA" id="ARBA00022801"/>
    </source>
</evidence>
<dbReference type="PROSITE" id="PS51762">
    <property type="entry name" value="GH16_2"/>
    <property type="match status" value="1"/>
</dbReference>
<evidence type="ECO:0000256" key="5">
    <source>
        <dbReference type="ARBA" id="ARBA00034022"/>
    </source>
</evidence>
<dbReference type="PANTHER" id="PTHR31062">
    <property type="entry name" value="XYLOGLUCAN ENDOTRANSGLUCOSYLASE/HYDROLASE PROTEIN 8-RELATED"/>
    <property type="match status" value="1"/>
</dbReference>
<feature type="domain" description="GH16" evidence="6">
    <location>
        <begin position="1"/>
        <end position="131"/>
    </location>
</feature>
<evidence type="ECO:0000313" key="7">
    <source>
        <dbReference type="EMBL" id="EPS73223.1"/>
    </source>
</evidence>
<gene>
    <name evidence="7" type="ORF">M569_01533</name>
</gene>
<name>S8EBB3_9LAMI</name>
<evidence type="ECO:0000256" key="1">
    <source>
        <dbReference type="ARBA" id="ARBA00012152"/>
    </source>
</evidence>
<evidence type="ECO:0000259" key="6">
    <source>
        <dbReference type="PROSITE" id="PS51762"/>
    </source>
</evidence>
<protein>
    <recommendedName>
        <fullName evidence="1">xyloglucan:xyloglucosyl transferase</fullName>
        <ecNumber evidence="1">2.4.1.207</ecNumber>
    </recommendedName>
</protein>
<keyword evidence="2" id="KW-0808">Transferase</keyword>
<dbReference type="EMBL" id="AUSU01000513">
    <property type="protein sequence ID" value="EPS73223.1"/>
    <property type="molecule type" value="Genomic_DNA"/>
</dbReference>
<keyword evidence="4" id="KW-0326">Glycosidase</keyword>
<dbReference type="GO" id="GO:0044042">
    <property type="term" value="P:glucan metabolic process"/>
    <property type="evidence" value="ECO:0007669"/>
    <property type="project" value="InterPro"/>
</dbReference>
<comment type="catalytic activity">
    <reaction evidence="5">
        <text>breaks a beta-(1-&gt;4) bond in the backbone of a xyloglucan and transfers the xyloglucanyl segment on to O-4 of the non-reducing terminal glucose residue of an acceptor, which can be a xyloglucan or an oligosaccharide of xyloglucan.</text>
        <dbReference type="EC" id="2.4.1.207"/>
    </reaction>
</comment>
<dbReference type="InterPro" id="IPR010713">
    <property type="entry name" value="XET_C"/>
</dbReference>
<feature type="non-terminal residue" evidence="7">
    <location>
        <position position="191"/>
    </location>
</feature>
<dbReference type="Proteomes" id="UP000015453">
    <property type="component" value="Unassembled WGS sequence"/>
</dbReference>
<keyword evidence="3" id="KW-0378">Hydrolase</keyword>
<dbReference type="AlphaFoldDB" id="S8EBB3"/>
<evidence type="ECO:0000256" key="2">
    <source>
        <dbReference type="ARBA" id="ARBA00022679"/>
    </source>
</evidence>
<dbReference type="EC" id="2.4.1.207" evidence="1"/>